<dbReference type="Proteomes" id="UP000299102">
    <property type="component" value="Unassembled WGS sequence"/>
</dbReference>
<reference evidence="1 2" key="1">
    <citation type="journal article" date="2019" name="Commun. Biol.">
        <title>The bagworm genome reveals a unique fibroin gene that provides high tensile strength.</title>
        <authorList>
            <person name="Kono N."/>
            <person name="Nakamura H."/>
            <person name="Ohtoshi R."/>
            <person name="Tomita M."/>
            <person name="Numata K."/>
            <person name="Arakawa K."/>
        </authorList>
    </citation>
    <scope>NUCLEOTIDE SEQUENCE [LARGE SCALE GENOMIC DNA]</scope>
</reference>
<evidence type="ECO:0000313" key="2">
    <source>
        <dbReference type="Proteomes" id="UP000299102"/>
    </source>
</evidence>
<protein>
    <submittedName>
        <fullName evidence="1">Uncharacterized protein</fullName>
    </submittedName>
</protein>
<evidence type="ECO:0000313" key="1">
    <source>
        <dbReference type="EMBL" id="GBP28243.1"/>
    </source>
</evidence>
<comment type="caution">
    <text evidence="1">The sequence shown here is derived from an EMBL/GenBank/DDBJ whole genome shotgun (WGS) entry which is preliminary data.</text>
</comment>
<proteinExistence type="predicted"/>
<accession>A0A4C1UP46</accession>
<organism evidence="1 2">
    <name type="scientific">Eumeta variegata</name>
    <name type="common">Bagworm moth</name>
    <name type="synonym">Eumeta japonica</name>
    <dbReference type="NCBI Taxonomy" id="151549"/>
    <lineage>
        <taxon>Eukaryota</taxon>
        <taxon>Metazoa</taxon>
        <taxon>Ecdysozoa</taxon>
        <taxon>Arthropoda</taxon>
        <taxon>Hexapoda</taxon>
        <taxon>Insecta</taxon>
        <taxon>Pterygota</taxon>
        <taxon>Neoptera</taxon>
        <taxon>Endopterygota</taxon>
        <taxon>Lepidoptera</taxon>
        <taxon>Glossata</taxon>
        <taxon>Ditrysia</taxon>
        <taxon>Tineoidea</taxon>
        <taxon>Psychidae</taxon>
        <taxon>Oiketicinae</taxon>
        <taxon>Eumeta</taxon>
    </lineage>
</organism>
<gene>
    <name evidence="1" type="ORF">EVAR_19092_1</name>
</gene>
<keyword evidence="2" id="KW-1185">Reference proteome</keyword>
<name>A0A4C1UP46_EUMVA</name>
<dbReference type="EMBL" id="BGZK01000204">
    <property type="protein sequence ID" value="GBP28243.1"/>
    <property type="molecule type" value="Genomic_DNA"/>
</dbReference>
<sequence>MYNHDDLIGHIPSRTGVLTRLDTKESDWCRCPVICRDVSLTKVGAGAGRGGEQRLGAFQVLTCDPGYLYACRFQSYEVDVCVSGAVDRYRSSRDIEVSCGGTETGIRKPIGGLQFQQKMLLIKDDLRIDGLGASNDFEIPKKIKVEEVN</sequence>
<dbReference type="AlphaFoldDB" id="A0A4C1UP46"/>